<keyword evidence="5" id="KW-1185">Reference proteome</keyword>
<protein>
    <submittedName>
        <fullName evidence="4">1,3-beta-galactosyl-N-acetylhexosamine phosphorylase</fullName>
    </submittedName>
</protein>
<dbReference type="InterPro" id="IPR035080">
    <property type="entry name" value="Lact_bio_phlase-like_N"/>
</dbReference>
<feature type="domain" description="Lacto-N-biose phosphorylase-like N-terminal TIM barrel" evidence="1">
    <location>
        <begin position="10"/>
        <end position="439"/>
    </location>
</feature>
<dbReference type="InterPro" id="IPR029062">
    <property type="entry name" value="Class_I_gatase-like"/>
</dbReference>
<dbReference type="InterPro" id="IPR012711">
    <property type="entry name" value="Lacto-N-biose_phosphorylase"/>
</dbReference>
<name>A0A6C2U8G5_PONDE</name>
<dbReference type="EMBL" id="CAAHFG010000003">
    <property type="protein sequence ID" value="VGO16402.1"/>
    <property type="molecule type" value="Genomic_DNA"/>
</dbReference>
<dbReference type="NCBIfam" id="TIGR02336">
    <property type="entry name" value="1,3-beta-galactosyl-N-acetylhexosamine phosphorylase"/>
    <property type="match status" value="1"/>
</dbReference>
<evidence type="ECO:0000313" key="4">
    <source>
        <dbReference type="EMBL" id="VGO16402.1"/>
    </source>
</evidence>
<evidence type="ECO:0000259" key="1">
    <source>
        <dbReference type="Pfam" id="PF09508"/>
    </source>
</evidence>
<dbReference type="InterPro" id="IPR013783">
    <property type="entry name" value="Ig-like_fold"/>
</dbReference>
<sequence length="728" mass="83238">MSEKIHAKKGGFTLPAQAGLDEVVLDLAKRWGADAFRDSDGTVLSESITELGYDIYSTLCLIRADQEWNNEHPEDNQQKYLFSTPQTAREAVMEIDILERYSKEQYRIDEINDAATYWEVVNRTTGAIVPVSDWDYADGIVTVRNCEKWNVYSVNFLVYQIWETTSMYNHITNDWGDAPHQSGIDPRKAETREHIAKFLDKWLETHPNTDWVRFTSMAYQFPIITNPKRETLYQDWYGYLDCMSAQALDEFEEKKGYRLRPNDLIDDGYFNSTDRVPTRAYLDWIEFTHEFMVGWARDCVKQVHDAGKKAILFYCDHWIGTEPYKPAFQEIGYDGIIGPCINGREVRRVADVPGDLVKELRFYPYFFEVDLLNEPTFKEGGDPVRDCKKYWMWIRRAMLRKLVHRIGYGGYLDLAIKYPDFIKYLEYQTREYYAICEHTGFTPVQNAPFKVGILNAWGRDRSWGFDQSWPLGGITESLSGQPFDIEWISFDDIRGGVPEEFGVILNFGLAGTSWSGGENWTDPRVVSSIREFVDNGGGFLGLLDPTAHENGGAFYQLWDVLGVQKEYGLSNDTKKVLPTDISEGHFLAEDLASTDPKLGKHVQTIYPCIESTQIVAKDDEGSVTIATNDFGKGRGVYLAGFELGAEQNRLLQRAIWYAAGREEDMKKTWFSSNIETEIAGYPETGKYIVINSSNEPQTTTITDGQGNTKTVELDANASQWFDFAGNKI</sequence>
<feature type="domain" description="Lacto-N-biose phosphorylase central" evidence="2">
    <location>
        <begin position="450"/>
        <end position="663"/>
    </location>
</feature>
<feature type="domain" description="Lacto-N-biose phosphorylase C-terminal" evidence="3">
    <location>
        <begin position="669"/>
        <end position="721"/>
    </location>
</feature>
<evidence type="ECO:0000259" key="3">
    <source>
        <dbReference type="Pfam" id="PF17386"/>
    </source>
</evidence>
<evidence type="ECO:0000259" key="2">
    <source>
        <dbReference type="Pfam" id="PF17385"/>
    </source>
</evidence>
<reference evidence="4 5" key="1">
    <citation type="submission" date="2019-04" db="EMBL/GenBank/DDBJ databases">
        <authorList>
            <person name="Van Vliet M D."/>
        </authorList>
    </citation>
    <scope>NUCLEOTIDE SEQUENCE [LARGE SCALE GENOMIC DNA]</scope>
    <source>
        <strain evidence="4 5">F1</strain>
    </source>
</reference>
<dbReference type="Pfam" id="PF17386">
    <property type="entry name" value="LBP_C"/>
    <property type="match status" value="1"/>
</dbReference>
<accession>A0A6C2U8G5</accession>
<organism evidence="4 5">
    <name type="scientific">Pontiella desulfatans</name>
    <dbReference type="NCBI Taxonomy" id="2750659"/>
    <lineage>
        <taxon>Bacteria</taxon>
        <taxon>Pseudomonadati</taxon>
        <taxon>Kiritimatiellota</taxon>
        <taxon>Kiritimatiellia</taxon>
        <taxon>Kiritimatiellales</taxon>
        <taxon>Pontiellaceae</taxon>
        <taxon>Pontiella</taxon>
    </lineage>
</organism>
<dbReference type="Pfam" id="PF09508">
    <property type="entry name" value="Lact_bio_phlase"/>
    <property type="match status" value="1"/>
</dbReference>
<gene>
    <name evidence="4" type="ORF">PDESU_04993</name>
</gene>
<dbReference type="InterPro" id="IPR035363">
    <property type="entry name" value="LBP_M"/>
</dbReference>
<dbReference type="Proteomes" id="UP000366872">
    <property type="component" value="Unassembled WGS sequence"/>
</dbReference>
<dbReference type="AlphaFoldDB" id="A0A6C2U8G5"/>
<dbReference type="InterPro" id="IPR035356">
    <property type="entry name" value="LBP_C"/>
</dbReference>
<dbReference type="GO" id="GO:0004645">
    <property type="term" value="F:1,4-alpha-oligoglucan phosphorylase activity"/>
    <property type="evidence" value="ECO:0007669"/>
    <property type="project" value="InterPro"/>
</dbReference>
<dbReference type="RefSeq" id="WP_136081915.1">
    <property type="nucleotide sequence ID" value="NZ_CAAHFG010000003.1"/>
</dbReference>
<dbReference type="Gene3D" id="3.20.20.80">
    <property type="entry name" value="Glycosidases"/>
    <property type="match status" value="1"/>
</dbReference>
<dbReference type="Gene3D" id="3.40.50.880">
    <property type="match status" value="1"/>
</dbReference>
<dbReference type="Pfam" id="PF17385">
    <property type="entry name" value="LBP_M"/>
    <property type="match status" value="1"/>
</dbReference>
<evidence type="ECO:0000313" key="5">
    <source>
        <dbReference type="Proteomes" id="UP000366872"/>
    </source>
</evidence>
<dbReference type="Gene3D" id="2.60.40.1180">
    <property type="entry name" value="Golgi alpha-mannosidase II"/>
    <property type="match status" value="1"/>
</dbReference>
<dbReference type="Gene3D" id="2.60.40.10">
    <property type="entry name" value="Immunoglobulins"/>
    <property type="match status" value="1"/>
</dbReference>
<proteinExistence type="predicted"/>
<dbReference type="SUPFAM" id="SSF52317">
    <property type="entry name" value="Class I glutamine amidotransferase-like"/>
    <property type="match status" value="1"/>
</dbReference>
<dbReference type="InterPro" id="IPR013780">
    <property type="entry name" value="Glyco_hydro_b"/>
</dbReference>